<dbReference type="InterPro" id="IPR011545">
    <property type="entry name" value="DEAD/DEAH_box_helicase_dom"/>
</dbReference>
<evidence type="ECO:0000256" key="3">
    <source>
        <dbReference type="ARBA" id="ARBA00022737"/>
    </source>
</evidence>
<dbReference type="InterPro" id="IPR008978">
    <property type="entry name" value="HSP20-like_chaperone"/>
</dbReference>
<dbReference type="PROSITE" id="PS50103">
    <property type="entry name" value="ZF_C3H1"/>
    <property type="match status" value="1"/>
</dbReference>
<evidence type="ECO:0000256" key="5">
    <source>
        <dbReference type="ARBA" id="ARBA00022782"/>
    </source>
</evidence>
<evidence type="ECO:0000256" key="12">
    <source>
        <dbReference type="ARBA" id="ARBA00047984"/>
    </source>
</evidence>
<protein>
    <recommendedName>
        <fullName evidence="1">RNA helicase</fullName>
        <ecNumber evidence="1">3.6.4.13</ecNumber>
    </recommendedName>
</protein>
<dbReference type="Gene3D" id="2.60.40.790">
    <property type="match status" value="1"/>
</dbReference>
<evidence type="ECO:0000256" key="6">
    <source>
        <dbReference type="ARBA" id="ARBA00022801"/>
    </source>
</evidence>
<dbReference type="GO" id="GO:0007283">
    <property type="term" value="P:spermatogenesis"/>
    <property type="evidence" value="ECO:0007669"/>
    <property type="project" value="UniProtKB-KW"/>
</dbReference>
<dbReference type="Proteomes" id="UP001516400">
    <property type="component" value="Unassembled WGS sequence"/>
</dbReference>
<dbReference type="EC" id="3.6.4.13" evidence="1"/>
<keyword evidence="13" id="KW-0479">Metal-binding</keyword>
<dbReference type="GO" id="GO:0005524">
    <property type="term" value="F:ATP binding"/>
    <property type="evidence" value="ECO:0007669"/>
    <property type="project" value="UniProtKB-KW"/>
</dbReference>
<keyword evidence="13" id="KW-0862">Zinc</keyword>
<keyword evidence="10" id="KW-0943">RNA-mediated gene silencing</keyword>
<evidence type="ECO:0000256" key="9">
    <source>
        <dbReference type="ARBA" id="ARBA00022871"/>
    </source>
</evidence>
<dbReference type="PANTHER" id="PTHR22655:SF2">
    <property type="entry name" value="ATP-DEPENDENT RNA HELICASE TDRD12-RELATED"/>
    <property type="match status" value="1"/>
</dbReference>
<name>A0ABD2P2J1_9CUCU</name>
<dbReference type="Pfam" id="PF00567">
    <property type="entry name" value="TUDOR"/>
    <property type="match status" value="2"/>
</dbReference>
<keyword evidence="11" id="KW-0469">Meiosis</keyword>
<keyword evidence="2" id="KW-0217">Developmental protein</keyword>
<dbReference type="GO" id="GO:0031047">
    <property type="term" value="P:regulatory ncRNA-mediated gene silencing"/>
    <property type="evidence" value="ECO:0007669"/>
    <property type="project" value="UniProtKB-KW"/>
</dbReference>
<dbReference type="GO" id="GO:0005737">
    <property type="term" value="C:cytoplasm"/>
    <property type="evidence" value="ECO:0007669"/>
    <property type="project" value="UniProtKB-ARBA"/>
</dbReference>
<dbReference type="GO" id="GO:0016787">
    <property type="term" value="F:hydrolase activity"/>
    <property type="evidence" value="ECO:0007669"/>
    <property type="project" value="UniProtKB-KW"/>
</dbReference>
<evidence type="ECO:0000313" key="17">
    <source>
        <dbReference type="EMBL" id="KAL3285093.1"/>
    </source>
</evidence>
<evidence type="ECO:0000256" key="10">
    <source>
        <dbReference type="ARBA" id="ARBA00023158"/>
    </source>
</evidence>
<comment type="caution">
    <text evidence="17">The sequence shown here is derived from an EMBL/GenBank/DDBJ whole genome shotgun (WGS) entry which is preliminary data.</text>
</comment>
<dbReference type="CDD" id="cd20379">
    <property type="entry name" value="Tudor_dTUD-like"/>
    <property type="match status" value="1"/>
</dbReference>
<organism evidence="17 18">
    <name type="scientific">Cryptolaemus montrouzieri</name>
    <dbReference type="NCBI Taxonomy" id="559131"/>
    <lineage>
        <taxon>Eukaryota</taxon>
        <taxon>Metazoa</taxon>
        <taxon>Ecdysozoa</taxon>
        <taxon>Arthropoda</taxon>
        <taxon>Hexapoda</taxon>
        <taxon>Insecta</taxon>
        <taxon>Pterygota</taxon>
        <taxon>Neoptera</taxon>
        <taxon>Endopterygota</taxon>
        <taxon>Coleoptera</taxon>
        <taxon>Polyphaga</taxon>
        <taxon>Cucujiformia</taxon>
        <taxon>Coccinelloidea</taxon>
        <taxon>Coccinellidae</taxon>
        <taxon>Scymninae</taxon>
        <taxon>Scymnini</taxon>
        <taxon>Cryptolaemus</taxon>
    </lineage>
</organism>
<evidence type="ECO:0000256" key="13">
    <source>
        <dbReference type="PROSITE-ProRule" id="PRU00723"/>
    </source>
</evidence>
<reference evidence="17 18" key="1">
    <citation type="journal article" date="2021" name="BMC Biol.">
        <title>Horizontally acquired antibacterial genes associated with adaptive radiation of ladybird beetles.</title>
        <authorList>
            <person name="Li H.S."/>
            <person name="Tang X.F."/>
            <person name="Huang Y.H."/>
            <person name="Xu Z.Y."/>
            <person name="Chen M.L."/>
            <person name="Du X.Y."/>
            <person name="Qiu B.Y."/>
            <person name="Chen P.T."/>
            <person name="Zhang W."/>
            <person name="Slipinski A."/>
            <person name="Escalona H.E."/>
            <person name="Waterhouse R.M."/>
            <person name="Zwick A."/>
            <person name="Pang H."/>
        </authorList>
    </citation>
    <scope>NUCLEOTIDE SEQUENCE [LARGE SCALE GENOMIC DNA]</scope>
    <source>
        <strain evidence="17">SYSU2018</strain>
    </source>
</reference>
<dbReference type="InterPro" id="IPR035437">
    <property type="entry name" value="SNase_OB-fold_sf"/>
</dbReference>
<dbReference type="GO" id="GO:0008270">
    <property type="term" value="F:zinc ion binding"/>
    <property type="evidence" value="ECO:0007669"/>
    <property type="project" value="UniProtKB-KW"/>
</dbReference>
<sequence>MEATEVDIPIFLHPHLFWVFEKKNTVKRHQLQCELTNQYEYSLDIDREFTIGEMVVVKRNHIWCRAIVEDLIEDGSFKYEVWLMDYGHLYHSNLVYKLHQKFKFIPAMVKQASLHNVVFVDETFSLESNCINKLKNFNPNAGATLNALQFLKDYTLFFLKKKEVSGIYFGDVLYKKNGRTSFLTLTMIEKNLMVEDKNLFEKVESSRIYDKDFHIQALRRASKNHKDTRCTIDFSILMGEVFTKNTGRGISLGGYNTQSETEEQNIPKSNTSKINILKRLKRRLNVHENKAESCTESEIEESVVVKHEISETTKISEGENGPNSEESEAKHASENSNENILFDTREKPSNNEVETCNVIESVKKAPNKFLALKLRNRRREERDSCNSFSDVESNSSVSSISTPTTIIEQGGNKGTPKLLQAPNTLFLPSGQRSLSSILTKKTKKKASSTSYTYSSDSSLTMLNKRPKISSSEKESLLNTKKDINDVEISKNEKVNENMKDKSDQDWSDTCTKSAELTEGSQMVIKPPCSCKECDHWTNSDDWRMGAETFNGESKIKPLKIYRPSSLLLKDKRTDDVKLSSINYRAMSKLEKQAAFKILVHGRLLPTPIDRVTEAPFHPIIHRSLKNLGYISARKIQSYIWPAVSRSINVCYIHRKHSGKTLAYLPPLCTFLLERDERYGDLKKGGPIVLILGSSTMQCQNIYDLANKLMDGSGLKRPKSLFVSYPFEHINLSSVDLLITIPSILVELLKKNATNMKRLCHLVLEDVNVLMERYPEEINSIIRVIESMLTHRVTRHNVQIIVSGMYWTLEVENLAKKLREIPVICIGDYLQAAIYGRIKLKLKCVQSEAKRDTVIDILKDKWNISFIAITNELPKEEILQQEANWELPDGGDYRVLLCTDQILETMLSITSAALMIHYSLPEKWTYLIKRFNCLLENYKSPLISENNKLVCESYILTDELCDAQIPRLLSLLKNYNVPLNQFEPIYKQIMNEKEMTKVKTKQSICSFLKKFGSCPLENCSNRHIFQSDLDSNPSLPKNGSIKFKILEVIDVNHLKVNIIEHKDIDGKVTPFKTRSHFDDTKLTSIMNVRRKNAEDVVNGQSYVFWDTEEFDDVFRECIVEEFKLDKVAILVKENGRRMLVCKSKIFELPEELNDESIRHSSGVELILANLKPPYKDENFSLKARLNLMSFIEDLKYDDNLFVANICLQLGDILWVDNITEEVYVFDMNVTKTNMTKELIKKKLAEQNDEHLKTLYGLCKDAGIVLPKYDIPVKKIVEDQTPQVTPQWAFLEIENCNKVYFSSAVSPEEIYVRLEKFSPLLTRLENEIVDIVRRQGSKRDFIITAGRYYAAKDAEENKFVRVLIKQIENDEALCYAVDYGDESLIKLEDIRYLPNNLITKLPFQAIQCRLHGIKAVDEEWNVDAIDLLYNKFSLEDDSDIYRTLFAKCLYYEKGIFRGQSKFSILLKDAYEVPIVINQLIVDCGWAEMSPNANLSDFEIPPEKQESEDEYLIKDKETEDLEEIEDIFKKTEIITSNMNESTKNNATDSANCEMDFYVEGFFGDPEEEEEQFINFMNAMVNAGKERKSLISSTNNTLPAIEAAPFEVDYYTPDIYWSQTKETVKIVIKLPNIKTYKVNVEKSRIFSFHTTINEKKYAVNLMLYEAVDKNITHTLGGLEVRINLKKKEEVEWSKLSRSKTRLRNVHYILSKEEVEDQPKRLFLDLGDDLRDNVSTDEDAPMYMVESDLDSEYDMDLGDDTDS</sequence>
<proteinExistence type="predicted"/>
<keyword evidence="3" id="KW-0677">Repeat</keyword>
<keyword evidence="18" id="KW-1185">Reference proteome</keyword>
<evidence type="ECO:0000259" key="16">
    <source>
        <dbReference type="PROSITE" id="PS51203"/>
    </source>
</evidence>
<dbReference type="GO" id="GO:0030154">
    <property type="term" value="P:cell differentiation"/>
    <property type="evidence" value="ECO:0007669"/>
    <property type="project" value="UniProtKB-KW"/>
</dbReference>
<feature type="compositionally biased region" description="Low complexity" evidence="14">
    <location>
        <begin position="385"/>
        <end position="401"/>
    </location>
</feature>
<keyword evidence="4" id="KW-0547">Nucleotide-binding</keyword>
<evidence type="ECO:0000256" key="11">
    <source>
        <dbReference type="ARBA" id="ARBA00023254"/>
    </source>
</evidence>
<keyword evidence="8" id="KW-0067">ATP-binding</keyword>
<evidence type="ECO:0000256" key="2">
    <source>
        <dbReference type="ARBA" id="ARBA00022473"/>
    </source>
</evidence>
<evidence type="ECO:0000256" key="8">
    <source>
        <dbReference type="ARBA" id="ARBA00022840"/>
    </source>
</evidence>
<evidence type="ECO:0000256" key="1">
    <source>
        <dbReference type="ARBA" id="ARBA00012552"/>
    </source>
</evidence>
<feature type="region of interest" description="Disordered" evidence="14">
    <location>
        <begin position="309"/>
        <end position="349"/>
    </location>
</feature>
<accession>A0ABD2P2J1</accession>
<dbReference type="Gene3D" id="2.30.30.140">
    <property type="match status" value="2"/>
</dbReference>
<dbReference type="SUPFAM" id="SSF52540">
    <property type="entry name" value="P-loop containing nucleoside triphosphate hydrolases"/>
    <property type="match status" value="1"/>
</dbReference>
<dbReference type="Gene3D" id="3.40.50.300">
    <property type="entry name" value="P-loop containing nucleotide triphosphate hydrolases"/>
    <property type="match status" value="1"/>
</dbReference>
<evidence type="ECO:0000313" key="18">
    <source>
        <dbReference type="Proteomes" id="UP001516400"/>
    </source>
</evidence>
<dbReference type="SUPFAM" id="SSF63748">
    <property type="entry name" value="Tudor/PWWP/MBT"/>
    <property type="match status" value="2"/>
</dbReference>
<dbReference type="SUPFAM" id="SSF49764">
    <property type="entry name" value="HSP20-like chaperones"/>
    <property type="match status" value="1"/>
</dbReference>
<feature type="domain" description="CS" evidence="16">
    <location>
        <begin position="1606"/>
        <end position="1692"/>
    </location>
</feature>
<evidence type="ECO:0000256" key="14">
    <source>
        <dbReference type="SAM" id="MobiDB-lite"/>
    </source>
</evidence>
<dbReference type="Pfam" id="PF00270">
    <property type="entry name" value="DEAD"/>
    <property type="match status" value="1"/>
</dbReference>
<dbReference type="EMBL" id="JABFTP020000165">
    <property type="protein sequence ID" value="KAL3285093.1"/>
    <property type="molecule type" value="Genomic_DNA"/>
</dbReference>
<dbReference type="PROSITE" id="PS51203">
    <property type="entry name" value="CS"/>
    <property type="match status" value="1"/>
</dbReference>
<dbReference type="Gene3D" id="2.40.50.90">
    <property type="match status" value="1"/>
</dbReference>
<keyword evidence="6" id="KW-0378">Hydrolase</keyword>
<keyword evidence="7" id="KW-0347">Helicase</keyword>
<feature type="region of interest" description="Disordered" evidence="14">
    <location>
        <begin position="381"/>
        <end position="421"/>
    </location>
</feature>
<evidence type="ECO:0000256" key="7">
    <source>
        <dbReference type="ARBA" id="ARBA00022806"/>
    </source>
</evidence>
<gene>
    <name evidence="17" type="ORF">HHI36_019217</name>
</gene>
<dbReference type="InterPro" id="IPR002999">
    <property type="entry name" value="Tudor"/>
</dbReference>
<dbReference type="InterPro" id="IPR027417">
    <property type="entry name" value="P-loop_NTPase"/>
</dbReference>
<evidence type="ECO:0000259" key="15">
    <source>
        <dbReference type="PROSITE" id="PS50103"/>
    </source>
</evidence>
<keyword evidence="13" id="KW-0863">Zinc-finger</keyword>
<dbReference type="PANTHER" id="PTHR22655">
    <property type="entry name" value="ATP-DEPENDENT RNA HELICASE TDRD12-RELATED"/>
    <property type="match status" value="1"/>
</dbReference>
<feature type="domain" description="C3H1-type" evidence="15">
    <location>
        <begin position="998"/>
        <end position="1025"/>
    </location>
</feature>
<keyword evidence="9" id="KW-0744">Spermatogenesis</keyword>
<keyword evidence="5" id="KW-0221">Differentiation</keyword>
<dbReference type="Pfam" id="PF04969">
    <property type="entry name" value="CS"/>
    <property type="match status" value="1"/>
</dbReference>
<dbReference type="InterPro" id="IPR007052">
    <property type="entry name" value="CS_dom"/>
</dbReference>
<evidence type="ECO:0000256" key="4">
    <source>
        <dbReference type="ARBA" id="ARBA00022741"/>
    </source>
</evidence>
<dbReference type="GO" id="GO:0051321">
    <property type="term" value="P:meiotic cell cycle"/>
    <property type="evidence" value="ECO:0007669"/>
    <property type="project" value="UniProtKB-KW"/>
</dbReference>
<dbReference type="GO" id="GO:0003724">
    <property type="term" value="F:RNA helicase activity"/>
    <property type="evidence" value="ECO:0007669"/>
    <property type="project" value="UniProtKB-EC"/>
</dbReference>
<dbReference type="InterPro" id="IPR000571">
    <property type="entry name" value="Znf_CCCH"/>
</dbReference>
<comment type="catalytic activity">
    <reaction evidence="12">
        <text>ATP + H2O = ADP + phosphate + H(+)</text>
        <dbReference type="Rhea" id="RHEA:13065"/>
        <dbReference type="ChEBI" id="CHEBI:15377"/>
        <dbReference type="ChEBI" id="CHEBI:15378"/>
        <dbReference type="ChEBI" id="CHEBI:30616"/>
        <dbReference type="ChEBI" id="CHEBI:43474"/>
        <dbReference type="ChEBI" id="CHEBI:456216"/>
        <dbReference type="EC" id="3.6.4.13"/>
    </reaction>
</comment>
<feature type="zinc finger region" description="C3H1-type" evidence="13">
    <location>
        <begin position="998"/>
        <end position="1025"/>
    </location>
</feature>